<feature type="region of interest" description="Disordered" evidence="1">
    <location>
        <begin position="1"/>
        <end position="20"/>
    </location>
</feature>
<evidence type="ECO:0000313" key="2">
    <source>
        <dbReference type="EMBL" id="SBP89872.1"/>
    </source>
</evidence>
<name>A0A238D9Q2_THIDL</name>
<protein>
    <recommendedName>
        <fullName evidence="4">Helix-turn-helix domain-containing protein</fullName>
    </recommendedName>
</protein>
<dbReference type="AlphaFoldDB" id="A0A238D9Q2"/>
<dbReference type="InterPro" id="IPR009061">
    <property type="entry name" value="DNA-bd_dom_put_sf"/>
</dbReference>
<sequence>MVSTGKSGRGRSTCLPAKNRPGKYAMEVQRLLDLGELAEVLGRSPETIKKDLKRNPEAVPPRLMLPHTRLLRWRASDVDAWLEQHVQTAGGRHV</sequence>
<dbReference type="SUPFAM" id="SSF46955">
    <property type="entry name" value="Putative DNA-binding domain"/>
    <property type="match status" value="1"/>
</dbReference>
<proteinExistence type="predicted"/>
<organism evidence="2 3">
    <name type="scientific">Thiomonas delicata</name>
    <name type="common">Thiomonas cuprina</name>
    <dbReference type="NCBI Taxonomy" id="364030"/>
    <lineage>
        <taxon>Bacteria</taxon>
        <taxon>Pseudomonadati</taxon>
        <taxon>Pseudomonadota</taxon>
        <taxon>Betaproteobacteria</taxon>
        <taxon>Burkholderiales</taxon>
        <taxon>Thiomonas</taxon>
    </lineage>
</organism>
<evidence type="ECO:0008006" key="4">
    <source>
        <dbReference type="Google" id="ProtNLM"/>
    </source>
</evidence>
<evidence type="ECO:0000313" key="3">
    <source>
        <dbReference type="Proteomes" id="UP000214566"/>
    </source>
</evidence>
<evidence type="ECO:0000256" key="1">
    <source>
        <dbReference type="SAM" id="MobiDB-lite"/>
    </source>
</evidence>
<gene>
    <name evidence="2" type="ORF">THIARS_90022</name>
</gene>
<reference evidence="2 3" key="1">
    <citation type="submission" date="2016-06" db="EMBL/GenBank/DDBJ databases">
        <authorList>
            <person name="Kjaerup R.B."/>
            <person name="Dalgaard T.S."/>
            <person name="Juul-Madsen H.R."/>
        </authorList>
    </citation>
    <scope>NUCLEOTIDE SEQUENCE [LARGE SCALE GENOMIC DNA]</scope>
    <source>
        <strain evidence="2 3">DSM 16361</strain>
    </source>
</reference>
<accession>A0A238D9Q2</accession>
<keyword evidence="3" id="KW-1185">Reference proteome</keyword>
<dbReference type="Proteomes" id="UP000214566">
    <property type="component" value="Unassembled WGS sequence"/>
</dbReference>
<dbReference type="EMBL" id="FLMQ01000058">
    <property type="protein sequence ID" value="SBP89872.1"/>
    <property type="molecule type" value="Genomic_DNA"/>
</dbReference>